<dbReference type="InterPro" id="IPR057191">
    <property type="entry name" value="DUF7869"/>
</dbReference>
<gene>
    <name evidence="3" type="ORF">HF086_016402</name>
</gene>
<evidence type="ECO:0000259" key="2">
    <source>
        <dbReference type="Pfam" id="PF25273"/>
    </source>
</evidence>
<feature type="compositionally biased region" description="Polar residues" evidence="1">
    <location>
        <begin position="182"/>
        <end position="194"/>
    </location>
</feature>
<dbReference type="PANTHER" id="PTHR10773:SF19">
    <property type="match status" value="1"/>
</dbReference>
<evidence type="ECO:0000256" key="1">
    <source>
        <dbReference type="SAM" id="MobiDB-lite"/>
    </source>
</evidence>
<feature type="region of interest" description="Disordered" evidence="1">
    <location>
        <begin position="176"/>
        <end position="228"/>
    </location>
</feature>
<reference evidence="3" key="1">
    <citation type="journal article" date="2021" name="G3 (Bethesda)">
        <title>Genome and transcriptome analysis of the beet armyworm Spodoptera exigua reveals targets for pest control. .</title>
        <authorList>
            <person name="Simon S."/>
            <person name="Breeschoten T."/>
            <person name="Jansen H.J."/>
            <person name="Dirks R.P."/>
            <person name="Schranz M.E."/>
            <person name="Ros V.I.D."/>
        </authorList>
    </citation>
    <scope>NUCLEOTIDE SEQUENCE</scope>
    <source>
        <strain evidence="3">TB_SE_WUR_2020</strain>
    </source>
</reference>
<evidence type="ECO:0000313" key="4">
    <source>
        <dbReference type="Proteomes" id="UP000814243"/>
    </source>
</evidence>
<accession>A0A922M0H4</accession>
<dbReference type="EMBL" id="JACEFF010000943">
    <property type="protein sequence ID" value="KAH9627669.1"/>
    <property type="molecule type" value="Genomic_DNA"/>
</dbReference>
<protein>
    <recommendedName>
        <fullName evidence="2">DUF7869 domain-containing protein</fullName>
    </recommendedName>
</protein>
<feature type="region of interest" description="Disordered" evidence="1">
    <location>
        <begin position="136"/>
        <end position="155"/>
    </location>
</feature>
<dbReference type="Pfam" id="PF25273">
    <property type="entry name" value="DUF7869"/>
    <property type="match status" value="1"/>
</dbReference>
<feature type="compositionally biased region" description="Polar residues" evidence="1">
    <location>
        <begin position="136"/>
        <end position="145"/>
    </location>
</feature>
<feature type="compositionally biased region" description="Low complexity" evidence="1">
    <location>
        <begin position="201"/>
        <end position="222"/>
    </location>
</feature>
<proteinExistence type="predicted"/>
<dbReference type="PANTHER" id="PTHR10773">
    <property type="entry name" value="DNA-DIRECTED RNA POLYMERASES I, II, AND III SUBUNIT RPABC2"/>
    <property type="match status" value="1"/>
</dbReference>
<dbReference type="Proteomes" id="UP000814243">
    <property type="component" value="Unassembled WGS sequence"/>
</dbReference>
<comment type="caution">
    <text evidence="3">The sequence shown here is derived from an EMBL/GenBank/DDBJ whole genome shotgun (WGS) entry which is preliminary data.</text>
</comment>
<sequence>MFWCLLLNSYSLTHLTINEPIKYLLSVKMNISRNKLLLNMAQKGVQKEINEISDLCNLKETMQNAGQDSDTENELLIQPSDLQIEMDENFEIGSFNKSSYINFNAYSLPLLGNETLDEILVDFNVQDSYIPITTSAEIHNPNDSPAKSIDCHPSRSNTPMPSDFILFGTESQELDPIPEDNVMSSFRPQITSPSILGPDTSATSSASGASSECSSPSSSVMSGRKRRKFTIDVTKKRRKCNKENWIDTKRKLLQNLGKKHLSRKGKEQKGKDMRPSCDNCKFKCDTKISEESRKQVFDLFWGLGNHVKQWEFIGKYTKRHMKRRITTDNESKRTQSVHYFLPLLLSENDSTVKVCKLMFKNTLSVSNQFIQSAMDKYDKTTGFCEEDRRGRHGKQTKLLTETVIQSVCDHVKSFQPVESHYTRKDTNKLYLDSSLNFSIMFKMYKTWAEENNLTDIVQTLRQYRDVVNSHMNVGFFIPKKDQCDQCTANKNNPPNESQEQITFAKHIQNKNVARSLKAEDKHHSTNSPANIGAATFDFQKILNSPHGEVNSFYYMRKLSIYNFTVFDMGLKKAICYMWDETTARRGSNEVASCLFDYIKRKSQEGVKDIRLWSDNCGGQNRNRIVFAMYLYVATVFGVRICHRFLEKGHTQQGGDSVHALIERSSKNKVIYSPQEWYTCVRWCKTSDQPYEVVEINQNDILDFKSILNQYKWVKNEDGDKVKWNQVREIVVENSQPDKIFYKYDLNEKSALCIDCSKRTSRRVTQGNTLELRKAYGESLPITTAKYKDLMSLCQKNLIPPRYHDYYKNIKHTSAMSESEAADDLEREE</sequence>
<name>A0A922M0H4_SPOEX</name>
<evidence type="ECO:0000313" key="3">
    <source>
        <dbReference type="EMBL" id="KAH9627669.1"/>
    </source>
</evidence>
<organism evidence="3 4">
    <name type="scientific">Spodoptera exigua</name>
    <name type="common">Beet armyworm</name>
    <name type="synonym">Noctua fulgens</name>
    <dbReference type="NCBI Taxonomy" id="7107"/>
    <lineage>
        <taxon>Eukaryota</taxon>
        <taxon>Metazoa</taxon>
        <taxon>Ecdysozoa</taxon>
        <taxon>Arthropoda</taxon>
        <taxon>Hexapoda</taxon>
        <taxon>Insecta</taxon>
        <taxon>Pterygota</taxon>
        <taxon>Neoptera</taxon>
        <taxon>Endopterygota</taxon>
        <taxon>Lepidoptera</taxon>
        <taxon>Glossata</taxon>
        <taxon>Ditrysia</taxon>
        <taxon>Noctuoidea</taxon>
        <taxon>Noctuidae</taxon>
        <taxon>Amphipyrinae</taxon>
        <taxon>Spodoptera</taxon>
    </lineage>
</organism>
<feature type="domain" description="DUF7869" evidence="2">
    <location>
        <begin position="569"/>
        <end position="710"/>
    </location>
</feature>
<dbReference type="AlphaFoldDB" id="A0A922M0H4"/>